<dbReference type="Proteomes" id="UP001623661">
    <property type="component" value="Unassembled WGS sequence"/>
</dbReference>
<evidence type="ECO:0000313" key="7">
    <source>
        <dbReference type="EMBL" id="MFL0267387.1"/>
    </source>
</evidence>
<keyword evidence="8" id="KW-1185">Reference proteome</keyword>
<gene>
    <name evidence="7" type="ORF">ACJDUH_04655</name>
</gene>
<dbReference type="Pfam" id="PF12698">
    <property type="entry name" value="ABC2_membrane_3"/>
    <property type="match status" value="1"/>
</dbReference>
<keyword evidence="3 5" id="KW-1133">Transmembrane helix</keyword>
<dbReference type="PANTHER" id="PTHR43027">
    <property type="entry name" value="DOXORUBICIN RESISTANCE ABC TRANSPORTER PERMEASE PROTEIN DRRC-RELATED"/>
    <property type="match status" value="1"/>
</dbReference>
<reference evidence="7 8" key="1">
    <citation type="submission" date="2024-11" db="EMBL/GenBank/DDBJ databases">
        <authorList>
            <person name="Heng Y.C."/>
            <person name="Lim A.C.H."/>
            <person name="Lee J.K.Y."/>
            <person name="Kittelmann S."/>
        </authorList>
    </citation>
    <scope>NUCLEOTIDE SEQUENCE [LARGE SCALE GENOMIC DNA]</scope>
    <source>
        <strain evidence="7 8">WILCCON 0202</strain>
    </source>
</reference>
<accession>A0ABW8TPK5</accession>
<dbReference type="EMBL" id="JBJHZY010000001">
    <property type="protein sequence ID" value="MFL0267387.1"/>
    <property type="molecule type" value="Genomic_DNA"/>
</dbReference>
<keyword evidence="4 5" id="KW-0472">Membrane</keyword>
<feature type="transmembrane region" description="Helical" evidence="5">
    <location>
        <begin position="359"/>
        <end position="381"/>
    </location>
</feature>
<dbReference type="PANTHER" id="PTHR43027:SF1">
    <property type="entry name" value="DOXORUBICIN RESISTANCE ABC TRANSPORTER PERMEASE PROTEIN DRRC-RELATED"/>
    <property type="match status" value="1"/>
</dbReference>
<feature type="transmembrane region" description="Helical" evidence="5">
    <location>
        <begin position="300"/>
        <end position="322"/>
    </location>
</feature>
<protein>
    <submittedName>
        <fullName evidence="7">ABC transporter permease</fullName>
    </submittedName>
</protein>
<dbReference type="RefSeq" id="WP_406763992.1">
    <property type="nucleotide sequence ID" value="NZ_JBJHZY010000001.1"/>
</dbReference>
<proteinExistence type="predicted"/>
<evidence type="ECO:0000256" key="3">
    <source>
        <dbReference type="ARBA" id="ARBA00022989"/>
    </source>
</evidence>
<sequence length="388" mass="43371">MQVYKAFFKIILKNINQIMIYVVVFVSLAIGLANTNSNPVNSSFTETKVNIAFINYDTNSKIVEGLRDYLSKNTNIVDIPDDTQKLQDALFFRQVEYIVKVPKGFTEGLSRGEAMKLEKTTVPSSSSAIFVDSIINKYLNTAKIYMGSMGNLSQEQLISYINKDMAQKTQVKMLTSEDENSKNEKRAYYFNYMAYSLFSILILGVCSVMLVFNNTDLKKRNLCSPIKLKNMNFQLILGNFSYAVLAWFIMIFTGIVMYGSYMFTARGLLLLLNSFIFTLAALSISFLIGNVIKSKSAMSAAANVFSLGTCFISGVFVPQALLGKTVLRAASFTPNYWYVKTNNSIANMVNMNMENLAPIFLNMLVVVGFAAAVLAVTLVVIKQKRMSN</sequence>
<evidence type="ECO:0000313" key="8">
    <source>
        <dbReference type="Proteomes" id="UP001623661"/>
    </source>
</evidence>
<evidence type="ECO:0000256" key="5">
    <source>
        <dbReference type="SAM" id="Phobius"/>
    </source>
</evidence>
<keyword evidence="2 5" id="KW-0812">Transmembrane</keyword>
<feature type="transmembrane region" description="Helical" evidence="5">
    <location>
        <begin position="192"/>
        <end position="212"/>
    </location>
</feature>
<feature type="transmembrane region" description="Helical" evidence="5">
    <location>
        <begin position="267"/>
        <end position="288"/>
    </location>
</feature>
<name>A0ABW8TPK5_9CLOT</name>
<evidence type="ECO:0000256" key="1">
    <source>
        <dbReference type="ARBA" id="ARBA00004141"/>
    </source>
</evidence>
<dbReference type="Gene3D" id="3.40.1710.10">
    <property type="entry name" value="abc type-2 transporter like domain"/>
    <property type="match status" value="1"/>
</dbReference>
<dbReference type="InterPro" id="IPR013525">
    <property type="entry name" value="ABC2_TM"/>
</dbReference>
<evidence type="ECO:0000256" key="2">
    <source>
        <dbReference type="ARBA" id="ARBA00022692"/>
    </source>
</evidence>
<organism evidence="7 8">
    <name type="scientific">Candidatus Clostridium radicumherbarum</name>
    <dbReference type="NCBI Taxonomy" id="3381662"/>
    <lineage>
        <taxon>Bacteria</taxon>
        <taxon>Bacillati</taxon>
        <taxon>Bacillota</taxon>
        <taxon>Clostridia</taxon>
        <taxon>Eubacteriales</taxon>
        <taxon>Clostridiaceae</taxon>
        <taxon>Clostridium</taxon>
    </lineage>
</organism>
<evidence type="ECO:0000259" key="6">
    <source>
        <dbReference type="Pfam" id="PF12698"/>
    </source>
</evidence>
<feature type="transmembrane region" description="Helical" evidence="5">
    <location>
        <begin position="233"/>
        <end position="261"/>
    </location>
</feature>
<evidence type="ECO:0000256" key="4">
    <source>
        <dbReference type="ARBA" id="ARBA00023136"/>
    </source>
</evidence>
<comment type="subcellular location">
    <subcellularLocation>
        <location evidence="1">Membrane</location>
        <topology evidence="1">Multi-pass membrane protein</topology>
    </subcellularLocation>
</comment>
<feature type="transmembrane region" description="Helical" evidence="5">
    <location>
        <begin position="12"/>
        <end position="33"/>
    </location>
</feature>
<comment type="caution">
    <text evidence="7">The sequence shown here is derived from an EMBL/GenBank/DDBJ whole genome shotgun (WGS) entry which is preliminary data.</text>
</comment>
<feature type="domain" description="ABC-2 type transporter transmembrane" evidence="6">
    <location>
        <begin position="20"/>
        <end position="378"/>
    </location>
</feature>
<dbReference type="InterPro" id="IPR052902">
    <property type="entry name" value="ABC-2_transporter"/>
</dbReference>